<dbReference type="Gene3D" id="3.40.50.300">
    <property type="entry name" value="P-loop containing nucleotide triphosphate hydrolases"/>
    <property type="match status" value="1"/>
</dbReference>
<evidence type="ECO:0000313" key="2">
    <source>
        <dbReference type="EMBL" id="MCD8739050.1"/>
    </source>
</evidence>
<accession>A0ABS8TZ02</accession>
<dbReference type="InterPro" id="IPR027417">
    <property type="entry name" value="P-loop_NTPase"/>
</dbReference>
<keyword evidence="2" id="KW-0547">Nucleotide-binding</keyword>
<comment type="caution">
    <text evidence="2">The sequence shown here is derived from an EMBL/GenBank/DDBJ whole genome shotgun (WGS) entry which is preliminary data.</text>
</comment>
<proteinExistence type="predicted"/>
<dbReference type="RefSeq" id="WP_232174925.1">
    <property type="nucleotide sequence ID" value="NZ_JAJPWV010000001.1"/>
</dbReference>
<evidence type="ECO:0000313" key="3">
    <source>
        <dbReference type="Proteomes" id="UP001199919"/>
    </source>
</evidence>
<dbReference type="EMBL" id="JAJPWV010000001">
    <property type="protein sequence ID" value="MCD8739050.1"/>
    <property type="molecule type" value="Genomic_DNA"/>
</dbReference>
<reference evidence="2 3" key="1">
    <citation type="submission" date="2021-12" db="EMBL/GenBank/DDBJ databases">
        <title>Mucilaginibacter roseus genome.</title>
        <authorList>
            <person name="Ferreira J.R."/>
            <person name="Newman J.D."/>
        </authorList>
    </citation>
    <scope>NUCLEOTIDE SEQUENCE [LARGE SCALE GENOMIC DNA]</scope>
    <source>
        <strain evidence="2 3">LMG 28454</strain>
    </source>
</reference>
<keyword evidence="3" id="KW-1185">Reference proteome</keyword>
<gene>
    <name evidence="2" type="ORF">LT679_00425</name>
</gene>
<sequence length="1077" mass="123727">MRNHFSPSVNILTQELDLSQYFLTTNVQDVYDMLRNNYRSGQRAINLIGAYGTGKSSFLSAVMQHLSGERLFYEAKPWVDTKSFHFLKAVSEYDSFIGQFAGLIGSTSDRPQQLLKDFIALLRSANKQNEVVVLIFDEFGKILEYAAKHEPEKELYFIQQLAELVNSGDAEVLLLTTLHQDFAGYAQQLSKLQRNEWVKVKGRFKEITFNEPVEQLLYLASQRLNSAVPVAVTTAFEKVFQAIVEAKVYPLRDFFNAEVAAKLYPLDILAAAVLAQALQRYGQNERSLFSFLNGDNYFDLTDFESGKANFYGLNAVYDYLNYNLNSFLQSKANPDYTYWAEIRNALERVDGEFDFTRQATYQAAVKTIGMMQVFLPGSARIDREFLATYLDGILNTKDGDATIGDLQQRCIIRYYKRTARYTLYEASDVDIDVAISSAAAEVSRANDVVKYLSTYFNFPTVSAKRAYFERGTPRVFEFKISDNPYISQLPQGEIDGFVNLLFSDLLTEADMIRISGERREPILYGHYQNTAEIKELIEEIEKAEIAREKHKSDRIAKKELDAIIDRQRNLLNHYVMNSFYNPAIVRWFYRGEEDLTITNGRRFNAKLSEICADVYADTPIFRSELANKTKLSPSISTARRELFQALFNHEGAEDLNIKGSPPQKSIYYSLLRQTGIHALTDGHWLLQQPGLQLDPFQFGPLFASCDQFLETSRGIKRSVSDLYGQLSKAPFKLKKGFLDFWVPIYLILKRSDYALYGEFGYITDLNAEILELLVKKPGDYAVKAFDVAGIRINMFNRYREMLQLPQKERTDNEAFVQTIVPFIRFYKELNSYAQHTRRISTSSQKIRKALTNAEDPERLFFEDFPSALGFDLVQLNKEPALLAEFTEALQHAIRELRSAYEQLLTRFELAICSLWDSELSFGEYKARIRARYENGLKEYLLLPYQRTFYNRLLSPLDDRKAWLSSVAQSIINKPLEQSNDEDELRLFNRFPELIHELDNLNDIGKKEGQSELEETFKIEITVPGTAVRQQVVTMPKKQSRKFSAAQEGIATVLEGENRFTKIAILAEMLKKELAKDG</sequence>
<dbReference type="Pfam" id="PF20703">
    <property type="entry name" value="nSTAND1"/>
    <property type="match status" value="1"/>
</dbReference>
<dbReference type="GO" id="GO:0005524">
    <property type="term" value="F:ATP binding"/>
    <property type="evidence" value="ECO:0007669"/>
    <property type="project" value="UniProtKB-KW"/>
</dbReference>
<evidence type="ECO:0000259" key="1">
    <source>
        <dbReference type="Pfam" id="PF20703"/>
    </source>
</evidence>
<name>A0ABS8TZ02_9SPHI</name>
<keyword evidence="2" id="KW-0067">ATP-binding</keyword>
<feature type="domain" description="Novel STAND NTPase 1" evidence="1">
    <location>
        <begin position="27"/>
        <end position="194"/>
    </location>
</feature>
<dbReference type="InterPro" id="IPR049052">
    <property type="entry name" value="nSTAND1"/>
</dbReference>
<organism evidence="2 3">
    <name type="scientific">Mucilaginibacter roseus</name>
    <dbReference type="NCBI Taxonomy" id="1528868"/>
    <lineage>
        <taxon>Bacteria</taxon>
        <taxon>Pseudomonadati</taxon>
        <taxon>Bacteroidota</taxon>
        <taxon>Sphingobacteriia</taxon>
        <taxon>Sphingobacteriales</taxon>
        <taxon>Sphingobacteriaceae</taxon>
        <taxon>Mucilaginibacter</taxon>
    </lineage>
</organism>
<dbReference type="Proteomes" id="UP001199919">
    <property type="component" value="Unassembled WGS sequence"/>
</dbReference>
<protein>
    <submittedName>
        <fullName evidence="2">ATP-binding protein</fullName>
    </submittedName>
</protein>
<dbReference type="SUPFAM" id="SSF52540">
    <property type="entry name" value="P-loop containing nucleoside triphosphate hydrolases"/>
    <property type="match status" value="1"/>
</dbReference>